<feature type="compositionally biased region" description="Polar residues" evidence="2">
    <location>
        <begin position="334"/>
        <end position="352"/>
    </location>
</feature>
<feature type="domain" description="FimV N-terminal" evidence="3">
    <location>
        <begin position="14"/>
        <end position="121"/>
    </location>
</feature>
<dbReference type="EMBL" id="UINC01027433">
    <property type="protein sequence ID" value="SVB06675.1"/>
    <property type="molecule type" value="Genomic_DNA"/>
</dbReference>
<evidence type="ECO:0000256" key="1">
    <source>
        <dbReference type="SAM" id="Coils"/>
    </source>
</evidence>
<feature type="region of interest" description="Disordered" evidence="2">
    <location>
        <begin position="334"/>
        <end position="390"/>
    </location>
</feature>
<dbReference type="Pfam" id="PF25800">
    <property type="entry name" value="FimV_N"/>
    <property type="match status" value="1"/>
</dbReference>
<gene>
    <name evidence="4" type="ORF">METZ01_LOCUS159529</name>
</gene>
<dbReference type="InterPro" id="IPR057840">
    <property type="entry name" value="FimV_N"/>
</dbReference>
<dbReference type="NCBIfam" id="TIGR03505">
    <property type="entry name" value="FimV_core"/>
    <property type="match status" value="1"/>
</dbReference>
<keyword evidence="1" id="KW-0175">Coiled coil</keyword>
<proteinExistence type="predicted"/>
<organism evidence="4">
    <name type="scientific">marine metagenome</name>
    <dbReference type="NCBI Taxonomy" id="408172"/>
    <lineage>
        <taxon>unclassified sequences</taxon>
        <taxon>metagenomes</taxon>
        <taxon>ecological metagenomes</taxon>
    </lineage>
</organism>
<feature type="coiled-coil region" evidence="1">
    <location>
        <begin position="263"/>
        <end position="332"/>
    </location>
</feature>
<evidence type="ECO:0000313" key="4">
    <source>
        <dbReference type="EMBL" id="SVB06675.1"/>
    </source>
</evidence>
<reference evidence="4" key="1">
    <citation type="submission" date="2018-05" db="EMBL/GenBank/DDBJ databases">
        <authorList>
            <person name="Lanie J.A."/>
            <person name="Ng W.-L."/>
            <person name="Kazmierczak K.M."/>
            <person name="Andrzejewski T.M."/>
            <person name="Davidsen T.M."/>
            <person name="Wayne K.J."/>
            <person name="Tettelin H."/>
            <person name="Glass J.I."/>
            <person name="Rusch D."/>
            <person name="Podicherti R."/>
            <person name="Tsui H.-C.T."/>
            <person name="Winkler M.E."/>
        </authorList>
    </citation>
    <scope>NUCLEOTIDE SEQUENCE</scope>
</reference>
<sequence>MTALWSPISTTWAVGLGDLTVRSALNAPLVAEINLLAVDPSEINTLLVSLASDSDFRLAGIERDNVLDEIMFRPTIRNDGSAMVEVASQIPISEPYLHFLVTLKWPGGQIVREYTLLLDRPNYDGMTPAIISGPEIPTAELIAQFGVVEVSPPKAGSSYGPVQRREHLIGIGNRLDLTNDISIYQRLYAILRDNPHAFIHRNMNLLRAGVVLDIPTAEQMAAVSRVLAMETFIRQVAEWQEYRLKIGASSEGAAVLDQESPEMAVMKATMVELEEEIVRLRRQLEETTVLKSQAVAESGDAVEYRKQLAEDIRRLETARDQLLQTIERLTDSSELAVQTESDHSALQISQPETEGRVDSPIQPPVETAADSESAAQLIEAPLQASGGSEQNAVFQEKISKMEATLLSRNLESEKL</sequence>
<accession>A0A382AYS3</accession>
<dbReference type="InterPro" id="IPR020012">
    <property type="entry name" value="LysM_FimV"/>
</dbReference>
<feature type="non-terminal residue" evidence="4">
    <location>
        <position position="415"/>
    </location>
</feature>
<evidence type="ECO:0000259" key="3">
    <source>
        <dbReference type="Pfam" id="PF25800"/>
    </source>
</evidence>
<evidence type="ECO:0000256" key="2">
    <source>
        <dbReference type="SAM" id="MobiDB-lite"/>
    </source>
</evidence>
<protein>
    <recommendedName>
        <fullName evidence="3">FimV N-terminal domain-containing protein</fullName>
    </recommendedName>
</protein>
<name>A0A382AYS3_9ZZZZ</name>
<dbReference type="AlphaFoldDB" id="A0A382AYS3"/>